<dbReference type="GO" id="GO:0004674">
    <property type="term" value="F:protein serine/threonine kinase activity"/>
    <property type="evidence" value="ECO:0007669"/>
    <property type="project" value="UniProtKB-KW"/>
</dbReference>
<feature type="compositionally biased region" description="Polar residues" evidence="9">
    <location>
        <begin position="84"/>
        <end position="100"/>
    </location>
</feature>
<organism evidence="11 12">
    <name type="scientific">Triparma laevis f. inornata</name>
    <dbReference type="NCBI Taxonomy" id="1714386"/>
    <lineage>
        <taxon>Eukaryota</taxon>
        <taxon>Sar</taxon>
        <taxon>Stramenopiles</taxon>
        <taxon>Ochrophyta</taxon>
        <taxon>Bolidophyceae</taxon>
        <taxon>Parmales</taxon>
        <taxon>Triparmaceae</taxon>
        <taxon>Triparma</taxon>
    </lineage>
</organism>
<evidence type="ECO:0000259" key="10">
    <source>
        <dbReference type="PROSITE" id="PS50011"/>
    </source>
</evidence>
<reference evidence="12" key="1">
    <citation type="journal article" date="2023" name="Commun. Biol.">
        <title>Genome analysis of Parmales, the sister group of diatoms, reveals the evolutionary specialization of diatoms from phago-mixotrophs to photoautotrophs.</title>
        <authorList>
            <person name="Ban H."/>
            <person name="Sato S."/>
            <person name="Yoshikawa S."/>
            <person name="Yamada K."/>
            <person name="Nakamura Y."/>
            <person name="Ichinomiya M."/>
            <person name="Sato N."/>
            <person name="Blanc-Mathieu R."/>
            <person name="Endo H."/>
            <person name="Kuwata A."/>
            <person name="Ogata H."/>
        </authorList>
    </citation>
    <scope>NUCLEOTIDE SEQUENCE [LARGE SCALE GENOMIC DNA]</scope>
</reference>
<dbReference type="Pfam" id="PF00069">
    <property type="entry name" value="Pkinase"/>
    <property type="match status" value="1"/>
</dbReference>
<feature type="compositionally biased region" description="Basic residues" evidence="9">
    <location>
        <begin position="145"/>
        <end position="161"/>
    </location>
</feature>
<evidence type="ECO:0000256" key="9">
    <source>
        <dbReference type="SAM" id="MobiDB-lite"/>
    </source>
</evidence>
<dbReference type="Gene3D" id="1.10.510.10">
    <property type="entry name" value="Transferase(Phosphotransferase) domain 1"/>
    <property type="match status" value="2"/>
</dbReference>
<dbReference type="SMART" id="SM00220">
    <property type="entry name" value="S_TKc"/>
    <property type="match status" value="1"/>
</dbReference>
<dbReference type="FunFam" id="1.10.510.10:FF:000339">
    <property type="entry name" value="Serine/threonine-protein kinase SRPK-like protein"/>
    <property type="match status" value="1"/>
</dbReference>
<dbReference type="GO" id="GO:0050684">
    <property type="term" value="P:regulation of mRNA processing"/>
    <property type="evidence" value="ECO:0007669"/>
    <property type="project" value="TreeGrafter"/>
</dbReference>
<dbReference type="PANTHER" id="PTHR47634">
    <property type="entry name" value="PROTEIN KINASE DOMAIN-CONTAINING PROTEIN-RELATED"/>
    <property type="match status" value="1"/>
</dbReference>
<evidence type="ECO:0000256" key="7">
    <source>
        <dbReference type="ARBA" id="ARBA00047899"/>
    </source>
</evidence>
<feature type="region of interest" description="Disordered" evidence="9">
    <location>
        <begin position="70"/>
        <end position="231"/>
    </location>
</feature>
<dbReference type="PROSITE" id="PS50011">
    <property type="entry name" value="PROTEIN_KINASE_DOM"/>
    <property type="match status" value="1"/>
</dbReference>
<name>A0A9W7BGB7_9STRA</name>
<feature type="compositionally biased region" description="Basic and acidic residues" evidence="9">
    <location>
        <begin position="473"/>
        <end position="482"/>
    </location>
</feature>
<feature type="region of interest" description="Disordered" evidence="9">
    <location>
        <begin position="471"/>
        <end position="493"/>
    </location>
</feature>
<evidence type="ECO:0000256" key="8">
    <source>
        <dbReference type="ARBA" id="ARBA00048679"/>
    </source>
</evidence>
<evidence type="ECO:0000256" key="6">
    <source>
        <dbReference type="ARBA" id="ARBA00022840"/>
    </source>
</evidence>
<dbReference type="Proteomes" id="UP001162640">
    <property type="component" value="Unassembled WGS sequence"/>
</dbReference>
<evidence type="ECO:0000313" key="12">
    <source>
        <dbReference type="Proteomes" id="UP001162640"/>
    </source>
</evidence>
<dbReference type="EC" id="2.7.11.1" evidence="1"/>
<keyword evidence="4" id="KW-0547">Nucleotide-binding</keyword>
<dbReference type="InterPro" id="IPR011009">
    <property type="entry name" value="Kinase-like_dom_sf"/>
</dbReference>
<evidence type="ECO:0000313" key="11">
    <source>
        <dbReference type="EMBL" id="GMH87142.1"/>
    </source>
</evidence>
<keyword evidence="6" id="KW-0067">ATP-binding</keyword>
<evidence type="ECO:0000256" key="3">
    <source>
        <dbReference type="ARBA" id="ARBA00022679"/>
    </source>
</evidence>
<keyword evidence="3" id="KW-0808">Transferase</keyword>
<dbReference type="InterPro" id="IPR008271">
    <property type="entry name" value="Ser/Thr_kinase_AS"/>
</dbReference>
<comment type="catalytic activity">
    <reaction evidence="8">
        <text>L-seryl-[protein] + ATP = O-phospho-L-seryl-[protein] + ADP + H(+)</text>
        <dbReference type="Rhea" id="RHEA:17989"/>
        <dbReference type="Rhea" id="RHEA-COMP:9863"/>
        <dbReference type="Rhea" id="RHEA-COMP:11604"/>
        <dbReference type="ChEBI" id="CHEBI:15378"/>
        <dbReference type="ChEBI" id="CHEBI:29999"/>
        <dbReference type="ChEBI" id="CHEBI:30616"/>
        <dbReference type="ChEBI" id="CHEBI:83421"/>
        <dbReference type="ChEBI" id="CHEBI:456216"/>
        <dbReference type="EC" id="2.7.11.1"/>
    </reaction>
</comment>
<dbReference type="InterPro" id="IPR051334">
    <property type="entry name" value="SRPK"/>
</dbReference>
<feature type="domain" description="Protein kinase" evidence="10">
    <location>
        <begin position="1"/>
        <end position="662"/>
    </location>
</feature>
<dbReference type="GO" id="GO:0005524">
    <property type="term" value="F:ATP binding"/>
    <property type="evidence" value="ECO:0007669"/>
    <property type="project" value="UniProtKB-KW"/>
</dbReference>
<evidence type="ECO:0000256" key="5">
    <source>
        <dbReference type="ARBA" id="ARBA00022777"/>
    </source>
</evidence>
<evidence type="ECO:0000256" key="2">
    <source>
        <dbReference type="ARBA" id="ARBA00022527"/>
    </source>
</evidence>
<dbReference type="EMBL" id="BLQM01000389">
    <property type="protein sequence ID" value="GMH87142.1"/>
    <property type="molecule type" value="Genomic_DNA"/>
</dbReference>
<keyword evidence="5" id="KW-0418">Kinase</keyword>
<feature type="region of interest" description="Disordered" evidence="9">
    <location>
        <begin position="681"/>
        <end position="706"/>
    </location>
</feature>
<protein>
    <recommendedName>
        <fullName evidence="1">non-specific serine/threonine protein kinase</fullName>
        <ecNumber evidence="1">2.7.11.1</ecNumber>
    </recommendedName>
</protein>
<evidence type="ECO:0000256" key="1">
    <source>
        <dbReference type="ARBA" id="ARBA00012513"/>
    </source>
</evidence>
<dbReference type="AlphaFoldDB" id="A0A9W7BGB7"/>
<feature type="compositionally biased region" description="Basic and acidic residues" evidence="9">
    <location>
        <begin position="70"/>
        <end position="83"/>
    </location>
</feature>
<dbReference type="PANTHER" id="PTHR47634:SF9">
    <property type="entry name" value="PROTEIN KINASE DOMAIN-CONTAINING PROTEIN-RELATED"/>
    <property type="match status" value="1"/>
</dbReference>
<feature type="compositionally biased region" description="Basic residues" evidence="9">
    <location>
        <begin position="689"/>
        <end position="700"/>
    </location>
</feature>
<dbReference type="PROSITE" id="PS00108">
    <property type="entry name" value="PROTEIN_KINASE_ST"/>
    <property type="match status" value="1"/>
</dbReference>
<proteinExistence type="predicted"/>
<dbReference type="GO" id="GO:0000245">
    <property type="term" value="P:spliceosomal complex assembly"/>
    <property type="evidence" value="ECO:0007669"/>
    <property type="project" value="TreeGrafter"/>
</dbReference>
<evidence type="ECO:0000256" key="4">
    <source>
        <dbReference type="ARBA" id="ARBA00022741"/>
    </source>
</evidence>
<dbReference type="SUPFAM" id="SSF56112">
    <property type="entry name" value="Protein kinase-like (PK-like)"/>
    <property type="match status" value="1"/>
</dbReference>
<dbReference type="InterPro" id="IPR000719">
    <property type="entry name" value="Prot_kinase_dom"/>
</dbReference>
<comment type="caution">
    <text evidence="11">The sequence shown here is derived from an EMBL/GenBank/DDBJ whole genome shotgun (WGS) entry which is preliminary data.</text>
</comment>
<accession>A0A9W7BGB7</accession>
<sequence length="706" mass="79375">MCMVFTLHGQNLLWLIKEFDYKGVPIDIVKELGRGVLEGLRFLHEECEIIHTDLKPENVLLERDFYREEGKEEEERGGVKSNHESSNPNSPIAPKSNVSSRGKERNQNQQREEEEQNDPNNTPLSIDDLNEIIANPMTSVEERKKLKKKLKKKKQKARKKEKKEMDLDQNTTNTEDKDKDKDKDKDSTEVKRIEEEETAMIKAEEEEELQKPPPPPPTNGAIVPPPPPQNSTVVAAAALPQIWDNLLLHNFNPPSSSTPPNLALDQTLQKTTLTHPSPPIPLDSKLLFTTGEPENEISEKLGGLNVQVKVAVEGFESGEGSEIRYEVKRIGGKKIKNKRYNTAQKFQKLLSPNSPNPKPQVYELNFVGLGTGVILGMLENKLNLKFLVFDLDCAEKWCKDLICVNGLSSNANRKMVGVVCTARNNCKLLHQRVKRFLGQDDTGAGAPPPPPVTCIPCGDVLDVEEGVENLSVAEDKSQKTEEEGGGEGEGGEEKVKRAIPSAIVVDLGNACWTYRHFSEDIQTRQYRCPEVIVGGKYEQSADIWSLGCIIFELLTGDLLFDPKAGDNYDRDEDHLAMFQELLGKMPKKLALGGKYSKNYFSKKGELKHIMKLNFWPLDEVLVEKYSFTKQEAKAIAEFITPMLTFNPKKRATAKEMLEHPWLKDLGGGGRGLGGCRRRKRWGGLEGGRTRGKARRMKRMKEKAECK</sequence>
<comment type="catalytic activity">
    <reaction evidence="7">
        <text>L-threonyl-[protein] + ATP = O-phospho-L-threonyl-[protein] + ADP + H(+)</text>
        <dbReference type="Rhea" id="RHEA:46608"/>
        <dbReference type="Rhea" id="RHEA-COMP:11060"/>
        <dbReference type="Rhea" id="RHEA-COMP:11605"/>
        <dbReference type="ChEBI" id="CHEBI:15378"/>
        <dbReference type="ChEBI" id="CHEBI:30013"/>
        <dbReference type="ChEBI" id="CHEBI:30616"/>
        <dbReference type="ChEBI" id="CHEBI:61977"/>
        <dbReference type="ChEBI" id="CHEBI:456216"/>
        <dbReference type="EC" id="2.7.11.1"/>
    </reaction>
</comment>
<feature type="compositionally biased region" description="Basic and acidic residues" evidence="9">
    <location>
        <begin position="174"/>
        <end position="194"/>
    </location>
</feature>
<gene>
    <name evidence="11" type="ORF">TL16_g10763</name>
</gene>
<keyword evidence="2" id="KW-0723">Serine/threonine-protein kinase</keyword>
<feature type="compositionally biased region" description="Pro residues" evidence="9">
    <location>
        <begin position="211"/>
        <end position="229"/>
    </location>
</feature>